<accession>A0AC35TG59</accession>
<organism evidence="1 2">
    <name type="scientific">Rhabditophanes sp. KR3021</name>
    <dbReference type="NCBI Taxonomy" id="114890"/>
    <lineage>
        <taxon>Eukaryota</taxon>
        <taxon>Metazoa</taxon>
        <taxon>Ecdysozoa</taxon>
        <taxon>Nematoda</taxon>
        <taxon>Chromadorea</taxon>
        <taxon>Rhabditida</taxon>
        <taxon>Tylenchina</taxon>
        <taxon>Panagrolaimomorpha</taxon>
        <taxon>Strongyloidoidea</taxon>
        <taxon>Alloionematidae</taxon>
        <taxon>Rhabditophanes</taxon>
    </lineage>
</organism>
<evidence type="ECO:0000313" key="1">
    <source>
        <dbReference type="Proteomes" id="UP000095286"/>
    </source>
</evidence>
<protein>
    <submittedName>
        <fullName evidence="2">PHB domain-containing protein</fullName>
    </submittedName>
</protein>
<proteinExistence type="predicted"/>
<sequence>MVVYRLGRLRQARAIGPGIVLVLPCIDEHYTIDLRTMSYDVSQEVLSKDAVTLSVDTAVYFRTHDAVASISRVFDAHLSTKQLAQTTLVNILGTMTLTDIMAGREGIALQAQKVLDEATLSWGIKVERVELKDIKLQRELMKALAVEAEATTNANARVVMALGEFESSFSLKEAADKLSQNSIAIQLRYLQTLTRVSKSKNHTIVLPIPIEIIRKFITKLKPKKSQTSLV</sequence>
<reference evidence="2" key="1">
    <citation type="submission" date="2016-11" db="UniProtKB">
        <authorList>
            <consortium name="WormBaseParasite"/>
        </authorList>
    </citation>
    <scope>IDENTIFICATION</scope>
    <source>
        <strain evidence="2">KR3021</strain>
    </source>
</reference>
<dbReference type="Proteomes" id="UP000095286">
    <property type="component" value="Unplaced"/>
</dbReference>
<evidence type="ECO:0000313" key="2">
    <source>
        <dbReference type="WBParaSite" id="RSKR_0000017700.1"/>
    </source>
</evidence>
<dbReference type="WBParaSite" id="RSKR_0000017700.1">
    <property type="protein sequence ID" value="RSKR_0000017700.1"/>
    <property type="gene ID" value="RSKR_0000017700"/>
</dbReference>
<name>A0AC35TG59_9BILA</name>